<dbReference type="AlphaFoldDB" id="A0AAV3YQU2"/>
<dbReference type="SUPFAM" id="SSF56496">
    <property type="entry name" value="Fibrinogen C-terminal domain-like"/>
    <property type="match status" value="1"/>
</dbReference>
<dbReference type="PROSITE" id="PS00514">
    <property type="entry name" value="FIBRINOGEN_C_1"/>
    <property type="match status" value="1"/>
</dbReference>
<dbReference type="InterPro" id="IPR002181">
    <property type="entry name" value="Fibrinogen_a/b/g_C_dom"/>
</dbReference>
<dbReference type="InterPro" id="IPR036056">
    <property type="entry name" value="Fibrinogen-like_C"/>
</dbReference>
<accession>A0AAV3YQU2</accession>
<dbReference type="InterPro" id="IPR014716">
    <property type="entry name" value="Fibrinogen_a/b/g_C_1"/>
</dbReference>
<dbReference type="Gene3D" id="3.90.215.10">
    <property type="entry name" value="Gamma Fibrinogen, chain A, domain 1"/>
    <property type="match status" value="1"/>
</dbReference>
<proteinExistence type="predicted"/>
<organism evidence="5 6">
    <name type="scientific">Plakobranchus ocellatus</name>
    <dbReference type="NCBI Taxonomy" id="259542"/>
    <lineage>
        <taxon>Eukaryota</taxon>
        <taxon>Metazoa</taxon>
        <taxon>Spiralia</taxon>
        <taxon>Lophotrochozoa</taxon>
        <taxon>Mollusca</taxon>
        <taxon>Gastropoda</taxon>
        <taxon>Heterobranchia</taxon>
        <taxon>Euthyneura</taxon>
        <taxon>Panpulmonata</taxon>
        <taxon>Sacoglossa</taxon>
        <taxon>Placobranchoidea</taxon>
        <taxon>Plakobranchidae</taxon>
        <taxon>Plakobranchus</taxon>
    </lineage>
</organism>
<keyword evidence="3" id="KW-0732">Signal</keyword>
<sequence length="638" mass="71587">MAALIWCAFSCYLLLGCQGLKLTLDLNSQAVLNIRPIYGVLTCEENYVPSQFGSNSRVSQDNVTVTSLEIFKTDPSDQKNNALVSVTIQEPRLARVSNGIKAEGHLEDQGATLRLELFKQEDSQHDFTCQARAVSPEGHELLSTSHLLQQPRQNNVPASATDVISTQQEGTRTLALIQQLDFKLGLWGSSMDKLELELQRLKDFMDRDTESLRADLDAKSDRVEDKIQSLGRDFVAQHDRLEDKMETVQKELNEKIDRFENNMETFNIRAGARLETLETTMKDKVDGKSDSCVNERHDNVQSDLKTEMQSFRATLSTIKTHVGEIDAKVKSCVNDNLDEISERFQLALANQTRAVQNISCKNSEEIIGSLNNRFDALENSLQEKHEELSFNINASALETQSLGGGFALRDSSSKDLKSAIEDVLLPKNCFKGMLPVVASNPYIMISPGQNNTLDFPILCDAVTDEGGWIVIQHRSKGDVSFYRGWEEYKNGFGSMDGDFWLGNDKIHSLTSTGTFELRVDLRYNGNSVYAHYNSFSVGDEKSNYLLHVAHYDGNAGDSLIVQHNGMPFSTHDRDNDNHATNCAVVYVGAWWYNACHKSNLNGMWNGEDYRGPRWDTLSVGNAVSYTEMKIRRVISILN</sequence>
<protein>
    <submittedName>
        <fullName evidence="5">Fibrinogen-like protein 1</fullName>
    </submittedName>
</protein>
<dbReference type="SMART" id="SM00186">
    <property type="entry name" value="FBG"/>
    <property type="match status" value="1"/>
</dbReference>
<evidence type="ECO:0000256" key="1">
    <source>
        <dbReference type="ARBA" id="ARBA00023157"/>
    </source>
</evidence>
<keyword evidence="1" id="KW-1015">Disulfide bond</keyword>
<gene>
    <name evidence="5" type="ORF">PoB_001112800</name>
</gene>
<feature type="chain" id="PRO_5043461423" evidence="3">
    <location>
        <begin position="20"/>
        <end position="638"/>
    </location>
</feature>
<evidence type="ECO:0000256" key="2">
    <source>
        <dbReference type="SAM" id="Coils"/>
    </source>
</evidence>
<evidence type="ECO:0000313" key="5">
    <source>
        <dbReference type="EMBL" id="GFN84622.1"/>
    </source>
</evidence>
<evidence type="ECO:0000259" key="4">
    <source>
        <dbReference type="PROSITE" id="PS51406"/>
    </source>
</evidence>
<feature type="domain" description="Fibrinogen C-terminal" evidence="4">
    <location>
        <begin position="420"/>
        <end position="634"/>
    </location>
</feature>
<dbReference type="InterPro" id="IPR020837">
    <property type="entry name" value="Fibrinogen_CS"/>
</dbReference>
<dbReference type="InterPro" id="IPR050373">
    <property type="entry name" value="Fibrinogen_C-term_domain"/>
</dbReference>
<reference evidence="5 6" key="1">
    <citation type="journal article" date="2021" name="Elife">
        <title>Chloroplast acquisition without the gene transfer in kleptoplastic sea slugs, Plakobranchus ocellatus.</title>
        <authorList>
            <person name="Maeda T."/>
            <person name="Takahashi S."/>
            <person name="Yoshida T."/>
            <person name="Shimamura S."/>
            <person name="Takaki Y."/>
            <person name="Nagai Y."/>
            <person name="Toyoda A."/>
            <person name="Suzuki Y."/>
            <person name="Arimoto A."/>
            <person name="Ishii H."/>
            <person name="Satoh N."/>
            <person name="Nishiyama T."/>
            <person name="Hasebe M."/>
            <person name="Maruyama T."/>
            <person name="Minagawa J."/>
            <person name="Obokata J."/>
            <person name="Shigenobu S."/>
        </authorList>
    </citation>
    <scope>NUCLEOTIDE SEQUENCE [LARGE SCALE GENOMIC DNA]</scope>
</reference>
<dbReference type="EMBL" id="BLXT01001321">
    <property type="protein sequence ID" value="GFN84622.1"/>
    <property type="molecule type" value="Genomic_DNA"/>
</dbReference>
<dbReference type="PROSITE" id="PS51406">
    <property type="entry name" value="FIBRINOGEN_C_2"/>
    <property type="match status" value="1"/>
</dbReference>
<feature type="signal peptide" evidence="3">
    <location>
        <begin position="1"/>
        <end position="19"/>
    </location>
</feature>
<dbReference type="PANTHER" id="PTHR19143:SF327">
    <property type="entry name" value="FI21813P1-RELATED"/>
    <property type="match status" value="1"/>
</dbReference>
<comment type="caution">
    <text evidence="5">The sequence shown here is derived from an EMBL/GenBank/DDBJ whole genome shotgun (WGS) entry which is preliminary data.</text>
</comment>
<keyword evidence="2" id="KW-0175">Coiled coil</keyword>
<keyword evidence="6" id="KW-1185">Reference proteome</keyword>
<evidence type="ECO:0000256" key="3">
    <source>
        <dbReference type="SAM" id="SignalP"/>
    </source>
</evidence>
<dbReference type="GO" id="GO:0005615">
    <property type="term" value="C:extracellular space"/>
    <property type="evidence" value="ECO:0007669"/>
    <property type="project" value="TreeGrafter"/>
</dbReference>
<evidence type="ECO:0000313" key="6">
    <source>
        <dbReference type="Proteomes" id="UP000735302"/>
    </source>
</evidence>
<feature type="coiled-coil region" evidence="2">
    <location>
        <begin position="238"/>
        <end position="269"/>
    </location>
</feature>
<dbReference type="Proteomes" id="UP000735302">
    <property type="component" value="Unassembled WGS sequence"/>
</dbReference>
<dbReference type="Pfam" id="PF00147">
    <property type="entry name" value="Fibrinogen_C"/>
    <property type="match status" value="1"/>
</dbReference>
<dbReference type="CDD" id="cd00087">
    <property type="entry name" value="FReD"/>
    <property type="match status" value="1"/>
</dbReference>
<name>A0AAV3YQU2_9GAST</name>
<dbReference type="PANTHER" id="PTHR19143">
    <property type="entry name" value="FIBRINOGEN/TENASCIN/ANGIOPOEITIN"/>
    <property type="match status" value="1"/>
</dbReference>